<sequence length="379" mass="43892">MIERFYTNNLESLVIPNKVLIVYGPRQVGKTTLVESFLNTLDSSTNISVYRSTGENITTKEVLESSDFSKIIPFFESYKIIFIDEAQKISNIGQGLKILVDQIPGIKIIATGSSSFELSNKVGEPLVGRAKILILYPLSVLELIKNYGNGWVIENLENLLVYGGYPEVLNSSSNNQKVEYLNLIRDSYLYKDILELEKIKNSKKIFDLLRLLAFQVGNEVSIQELSKQLSMTRNLVEKYLDLLEKSFVIINLRGFSKNLRSEITKTSKYYFYDNGIRNAVIGNFNYLANRNDVGALWENFLFIERLKKQAYTGIHANNYFWRTWEQKELDFIEERDGKLFSFEFKYSKESVPKPKLFLETYPEATFELINRDNFINFLT</sequence>
<dbReference type="PANTHER" id="PTHR43566:SF1">
    <property type="entry name" value="AAA+ ATPASE DOMAIN-CONTAINING PROTEIN"/>
    <property type="match status" value="1"/>
</dbReference>
<evidence type="ECO:0000259" key="1">
    <source>
        <dbReference type="SMART" id="SM00382"/>
    </source>
</evidence>
<gene>
    <name evidence="2" type="ORF">COT50_01070</name>
</gene>
<reference evidence="3" key="1">
    <citation type="submission" date="2017-09" db="EMBL/GenBank/DDBJ databases">
        <title>Depth-based differentiation of microbial function through sediment-hosted aquifers and enrichment of novel symbionts in the deep terrestrial subsurface.</title>
        <authorList>
            <person name="Probst A.J."/>
            <person name="Ladd B."/>
            <person name="Jarett J.K."/>
            <person name="Geller-Mcgrath D.E."/>
            <person name="Sieber C.M.K."/>
            <person name="Emerson J.B."/>
            <person name="Anantharaman K."/>
            <person name="Thomas B.C."/>
            <person name="Malmstrom R."/>
            <person name="Stieglmeier M."/>
            <person name="Klingl A."/>
            <person name="Woyke T."/>
            <person name="Ryan C.M."/>
            <person name="Banfield J.F."/>
        </authorList>
    </citation>
    <scope>NUCLEOTIDE SEQUENCE [LARGE SCALE GENOMIC DNA]</scope>
</reference>
<dbReference type="SUPFAM" id="SSF52540">
    <property type="entry name" value="P-loop containing nucleoside triphosphate hydrolases"/>
    <property type="match status" value="1"/>
</dbReference>
<dbReference type="InterPro" id="IPR003593">
    <property type="entry name" value="AAA+_ATPase"/>
</dbReference>
<dbReference type="Gene3D" id="3.40.50.300">
    <property type="entry name" value="P-loop containing nucleotide triphosphate hydrolases"/>
    <property type="match status" value="1"/>
</dbReference>
<dbReference type="SMART" id="SM00382">
    <property type="entry name" value="AAA"/>
    <property type="match status" value="1"/>
</dbReference>
<accession>A0A2H0XCF1</accession>
<dbReference type="InterPro" id="IPR027417">
    <property type="entry name" value="P-loop_NTPase"/>
</dbReference>
<dbReference type="AlphaFoldDB" id="A0A2H0XCF1"/>
<protein>
    <submittedName>
        <fullName evidence="2">ATPase</fullName>
    </submittedName>
</protein>
<evidence type="ECO:0000313" key="2">
    <source>
        <dbReference type="EMBL" id="PIS22596.1"/>
    </source>
</evidence>
<dbReference type="InterPro" id="IPR041682">
    <property type="entry name" value="AAA_14"/>
</dbReference>
<evidence type="ECO:0000313" key="3">
    <source>
        <dbReference type="Proteomes" id="UP000231252"/>
    </source>
</evidence>
<organism evidence="2 3">
    <name type="scientific">candidate division WWE3 bacterium CG08_land_8_20_14_0_20_41_10</name>
    <dbReference type="NCBI Taxonomy" id="1975085"/>
    <lineage>
        <taxon>Bacteria</taxon>
        <taxon>Katanobacteria</taxon>
    </lineage>
</organism>
<proteinExistence type="predicted"/>
<dbReference type="Pfam" id="PF13635">
    <property type="entry name" value="DUF4143"/>
    <property type="match status" value="1"/>
</dbReference>
<dbReference type="CDD" id="cd00009">
    <property type="entry name" value="AAA"/>
    <property type="match status" value="1"/>
</dbReference>
<dbReference type="InterPro" id="IPR025420">
    <property type="entry name" value="DUF4143"/>
</dbReference>
<name>A0A2H0XCF1_UNCKA</name>
<dbReference type="Proteomes" id="UP000231252">
    <property type="component" value="Unassembled WGS sequence"/>
</dbReference>
<comment type="caution">
    <text evidence="2">The sequence shown here is derived from an EMBL/GenBank/DDBJ whole genome shotgun (WGS) entry which is preliminary data.</text>
</comment>
<dbReference type="Pfam" id="PF13173">
    <property type="entry name" value="AAA_14"/>
    <property type="match status" value="1"/>
</dbReference>
<dbReference type="EMBL" id="PEYU01000018">
    <property type="protein sequence ID" value="PIS22596.1"/>
    <property type="molecule type" value="Genomic_DNA"/>
</dbReference>
<feature type="domain" description="AAA+ ATPase" evidence="1">
    <location>
        <begin position="16"/>
        <end position="138"/>
    </location>
</feature>
<dbReference type="PANTHER" id="PTHR43566">
    <property type="entry name" value="CONSERVED PROTEIN"/>
    <property type="match status" value="1"/>
</dbReference>